<dbReference type="InterPro" id="IPR029063">
    <property type="entry name" value="SAM-dependent_MTases_sf"/>
</dbReference>
<keyword evidence="2" id="KW-0808">Transferase</keyword>
<dbReference type="InterPro" id="IPR041698">
    <property type="entry name" value="Methyltransf_25"/>
</dbReference>
<comment type="caution">
    <text evidence="4">The sequence shown here is derived from an EMBL/GenBank/DDBJ whole genome shotgun (WGS) entry which is preliminary data.</text>
</comment>
<gene>
    <name evidence="4" type="ORF">GCM10009733_007700</name>
</gene>
<dbReference type="SUPFAM" id="SSF53335">
    <property type="entry name" value="S-adenosyl-L-methionine-dependent methyltransferases"/>
    <property type="match status" value="1"/>
</dbReference>
<evidence type="ECO:0000256" key="1">
    <source>
        <dbReference type="ARBA" id="ARBA00022603"/>
    </source>
</evidence>
<dbReference type="GO" id="GO:0008168">
    <property type="term" value="F:methyltransferase activity"/>
    <property type="evidence" value="ECO:0007669"/>
    <property type="project" value="UniProtKB-KW"/>
</dbReference>
<name>A0ABP4QLN3_9ACTN</name>
<evidence type="ECO:0000256" key="2">
    <source>
        <dbReference type="ARBA" id="ARBA00022679"/>
    </source>
</evidence>
<keyword evidence="1 4" id="KW-0489">Methyltransferase</keyword>
<evidence type="ECO:0000313" key="5">
    <source>
        <dbReference type="Proteomes" id="UP001500064"/>
    </source>
</evidence>
<evidence type="ECO:0000259" key="3">
    <source>
        <dbReference type="Pfam" id="PF13649"/>
    </source>
</evidence>
<accession>A0ABP4QLN3</accession>
<dbReference type="Pfam" id="PF13649">
    <property type="entry name" value="Methyltransf_25"/>
    <property type="match status" value="1"/>
</dbReference>
<organism evidence="4 5">
    <name type="scientific">Nonomuraea maheshkhaliensis</name>
    <dbReference type="NCBI Taxonomy" id="419590"/>
    <lineage>
        <taxon>Bacteria</taxon>
        <taxon>Bacillati</taxon>
        <taxon>Actinomycetota</taxon>
        <taxon>Actinomycetes</taxon>
        <taxon>Streptosporangiales</taxon>
        <taxon>Streptosporangiaceae</taxon>
        <taxon>Nonomuraea</taxon>
    </lineage>
</organism>
<reference evidence="5" key="1">
    <citation type="journal article" date="2019" name="Int. J. Syst. Evol. Microbiol.">
        <title>The Global Catalogue of Microorganisms (GCM) 10K type strain sequencing project: providing services to taxonomists for standard genome sequencing and annotation.</title>
        <authorList>
            <consortium name="The Broad Institute Genomics Platform"/>
            <consortium name="The Broad Institute Genome Sequencing Center for Infectious Disease"/>
            <person name="Wu L."/>
            <person name="Ma J."/>
        </authorList>
    </citation>
    <scope>NUCLEOTIDE SEQUENCE [LARGE SCALE GENOMIC DNA]</scope>
    <source>
        <strain evidence="5">JCM 13929</strain>
    </source>
</reference>
<dbReference type="PANTHER" id="PTHR44942">
    <property type="entry name" value="METHYLTRANSF_11 DOMAIN-CONTAINING PROTEIN"/>
    <property type="match status" value="1"/>
</dbReference>
<feature type="domain" description="Methyltransferase" evidence="3">
    <location>
        <begin position="42"/>
        <end position="129"/>
    </location>
</feature>
<dbReference type="Gene3D" id="3.40.50.150">
    <property type="entry name" value="Vaccinia Virus protein VP39"/>
    <property type="match status" value="1"/>
</dbReference>
<dbReference type="Proteomes" id="UP001500064">
    <property type="component" value="Unassembled WGS sequence"/>
</dbReference>
<evidence type="ECO:0000313" key="4">
    <source>
        <dbReference type="EMBL" id="GAA1614020.1"/>
    </source>
</evidence>
<dbReference type="PANTHER" id="PTHR44942:SF4">
    <property type="entry name" value="METHYLTRANSFERASE TYPE 11 DOMAIN-CONTAINING PROTEIN"/>
    <property type="match status" value="1"/>
</dbReference>
<protein>
    <submittedName>
        <fullName evidence="4">Class I SAM-dependent methyltransferase</fullName>
    </submittedName>
</protein>
<proteinExistence type="predicted"/>
<dbReference type="EMBL" id="BAAAMU010000003">
    <property type="protein sequence ID" value="GAA1614020.1"/>
    <property type="molecule type" value="Genomic_DNA"/>
</dbReference>
<dbReference type="CDD" id="cd02440">
    <property type="entry name" value="AdoMet_MTases"/>
    <property type="match status" value="1"/>
</dbReference>
<dbReference type="GO" id="GO:0032259">
    <property type="term" value="P:methylation"/>
    <property type="evidence" value="ECO:0007669"/>
    <property type="project" value="UniProtKB-KW"/>
</dbReference>
<sequence length="258" mass="28341">MTSGGLFAGTSAFYARFRPGYPRVFFDDVIQRFGLDGSGRFLDLGCGTGQLTIPLADHVAEATGMDPEPDMLTEAAQHALAARVGNVTWVRGGSADLPGQLGRFRLVTMGRSFHWMNREQVLKALATMVEDQGGLVIANDGCLARPITPWQHIIEEVQHRFLGPIPQASAGTAAEPHEVVLARSPFRDITQVVHKFNRSWTVDRIIGYLYSTSLPLQQLLGDRQPDFEREVTHELLAAEPGGRFVEPVTLQVLIARAP</sequence>
<keyword evidence="5" id="KW-1185">Reference proteome</keyword>
<dbReference type="InterPro" id="IPR051052">
    <property type="entry name" value="Diverse_substrate_MTase"/>
</dbReference>